<comment type="caution">
    <text evidence="3">The sequence shown here is derived from an EMBL/GenBank/DDBJ whole genome shotgun (WGS) entry which is preliminary data.</text>
</comment>
<dbReference type="AlphaFoldDB" id="A0AAV5S9L5"/>
<proteinExistence type="predicted"/>
<accession>A0AAV5S9L5</accession>
<dbReference type="EMBL" id="BTSX01000001">
    <property type="protein sequence ID" value="GMS78711.1"/>
    <property type="molecule type" value="Genomic_DNA"/>
</dbReference>
<feature type="region of interest" description="Disordered" evidence="1">
    <location>
        <begin position="76"/>
        <end position="106"/>
    </location>
</feature>
<evidence type="ECO:0000313" key="2">
    <source>
        <dbReference type="EMBL" id="GMS78711.1"/>
    </source>
</evidence>
<keyword evidence="4" id="KW-1185">Reference proteome</keyword>
<feature type="non-terminal residue" evidence="3">
    <location>
        <position position="1"/>
    </location>
</feature>
<feature type="compositionally biased region" description="Basic and acidic residues" evidence="1">
    <location>
        <begin position="84"/>
        <end position="97"/>
    </location>
</feature>
<feature type="non-terminal residue" evidence="3">
    <location>
        <position position="106"/>
    </location>
</feature>
<gene>
    <name evidence="2" type="ORF">PENTCL1PPCAC_886</name>
    <name evidence="3" type="ORF">PENTCL1PPCAC_888</name>
</gene>
<name>A0AAV5S9L5_9BILA</name>
<reference evidence="3" key="1">
    <citation type="submission" date="2023-10" db="EMBL/GenBank/DDBJ databases">
        <title>Genome assembly of Pristionchus species.</title>
        <authorList>
            <person name="Yoshida K."/>
            <person name="Sommer R.J."/>
        </authorList>
    </citation>
    <scope>NUCLEOTIDE SEQUENCE</scope>
    <source>
        <strain evidence="3">RS0144</strain>
    </source>
</reference>
<evidence type="ECO:0000256" key="1">
    <source>
        <dbReference type="SAM" id="MobiDB-lite"/>
    </source>
</evidence>
<sequence>RRRRGCSHGRRLLLQRLRGRLGRNLLGCRLRLLRRGVGLLRLRGDWLLLRLGSLGSVWLHFQLIHVHLWRLDGTSCWGGRKGRRNGDGGRRRSERDGPTLGSDLTD</sequence>
<dbReference type="EMBL" id="BTSX01000001">
    <property type="protein sequence ID" value="GMS78713.1"/>
    <property type="molecule type" value="Genomic_DNA"/>
</dbReference>
<organism evidence="3 4">
    <name type="scientific">Pristionchus entomophagus</name>
    <dbReference type="NCBI Taxonomy" id="358040"/>
    <lineage>
        <taxon>Eukaryota</taxon>
        <taxon>Metazoa</taxon>
        <taxon>Ecdysozoa</taxon>
        <taxon>Nematoda</taxon>
        <taxon>Chromadorea</taxon>
        <taxon>Rhabditida</taxon>
        <taxon>Rhabditina</taxon>
        <taxon>Diplogasteromorpha</taxon>
        <taxon>Diplogasteroidea</taxon>
        <taxon>Neodiplogasteridae</taxon>
        <taxon>Pristionchus</taxon>
    </lineage>
</organism>
<protein>
    <submittedName>
        <fullName evidence="3">Uncharacterized protein</fullName>
    </submittedName>
</protein>
<evidence type="ECO:0000313" key="3">
    <source>
        <dbReference type="EMBL" id="GMS78713.1"/>
    </source>
</evidence>
<evidence type="ECO:0000313" key="4">
    <source>
        <dbReference type="Proteomes" id="UP001432027"/>
    </source>
</evidence>
<dbReference type="Proteomes" id="UP001432027">
    <property type="component" value="Unassembled WGS sequence"/>
</dbReference>